<dbReference type="PANTHER" id="PTHR28022">
    <property type="entry name" value="GPI MANNOSYLTRANSFERASE 2 SUBUNIT PGA1"/>
    <property type="match status" value="1"/>
</dbReference>
<evidence type="ECO:0000313" key="4">
    <source>
        <dbReference type="Proteomes" id="UP000700596"/>
    </source>
</evidence>
<dbReference type="GO" id="GO:0000030">
    <property type="term" value="F:mannosyltransferase activity"/>
    <property type="evidence" value="ECO:0007669"/>
    <property type="project" value="TreeGrafter"/>
</dbReference>
<keyword evidence="4" id="KW-1185">Reference proteome</keyword>
<feature type="chain" id="PRO_5040124953" evidence="2">
    <location>
        <begin position="20"/>
        <end position="235"/>
    </location>
</feature>
<comment type="caution">
    <text evidence="3">The sequence shown here is derived from an EMBL/GenBank/DDBJ whole genome shotgun (WGS) entry which is preliminary data.</text>
</comment>
<dbReference type="InterPro" id="IPR019433">
    <property type="entry name" value="GPI_ManTrfase_II_coact_Pga1"/>
</dbReference>
<evidence type="ECO:0000313" key="3">
    <source>
        <dbReference type="EMBL" id="KAH7118018.1"/>
    </source>
</evidence>
<sequence>MRVIPWLCCLVTHISTVNANVEKAIFLGPSPVSLANVLPNLADLRLDALSPTRSSSSLETQLAVEFPTTSSPRGVESWYILQGLEEGRRYEVRICWPATSPTDFWLDTYSITQVLDSSGLLASLARHSDQRQELLSVFANFERDNTPLTDQSILLLKVQAAASFYSANRTLMDHPPKVDVDIILDPFILNILPQSLAPFCAYLIIAAIGAWYLSRYIYFYLLLIASEPLPKSHGD</sequence>
<dbReference type="GO" id="GO:0005789">
    <property type="term" value="C:endoplasmic reticulum membrane"/>
    <property type="evidence" value="ECO:0007669"/>
    <property type="project" value="TreeGrafter"/>
</dbReference>
<name>A0A9P9DEY4_9PLEO</name>
<evidence type="ECO:0000256" key="1">
    <source>
        <dbReference type="SAM" id="Phobius"/>
    </source>
</evidence>
<dbReference type="GO" id="GO:0031501">
    <property type="term" value="C:mannosyltransferase complex"/>
    <property type="evidence" value="ECO:0007669"/>
    <property type="project" value="TreeGrafter"/>
</dbReference>
<reference evidence="3" key="1">
    <citation type="journal article" date="2021" name="Nat. Commun.">
        <title>Genetic determinants of endophytism in the Arabidopsis root mycobiome.</title>
        <authorList>
            <person name="Mesny F."/>
            <person name="Miyauchi S."/>
            <person name="Thiergart T."/>
            <person name="Pickel B."/>
            <person name="Atanasova L."/>
            <person name="Karlsson M."/>
            <person name="Huettel B."/>
            <person name="Barry K.W."/>
            <person name="Haridas S."/>
            <person name="Chen C."/>
            <person name="Bauer D."/>
            <person name="Andreopoulos W."/>
            <person name="Pangilinan J."/>
            <person name="LaButti K."/>
            <person name="Riley R."/>
            <person name="Lipzen A."/>
            <person name="Clum A."/>
            <person name="Drula E."/>
            <person name="Henrissat B."/>
            <person name="Kohler A."/>
            <person name="Grigoriev I.V."/>
            <person name="Martin F.M."/>
            <person name="Hacquard S."/>
        </authorList>
    </citation>
    <scope>NUCLEOTIDE SEQUENCE</scope>
    <source>
        <strain evidence="3">MPI-CAGE-CH-0243</strain>
    </source>
</reference>
<protein>
    <submittedName>
        <fullName evidence="3">Uncharacterized protein</fullName>
    </submittedName>
</protein>
<dbReference type="Proteomes" id="UP000700596">
    <property type="component" value="Unassembled WGS sequence"/>
</dbReference>
<dbReference type="Pfam" id="PF10333">
    <property type="entry name" value="Pga1"/>
    <property type="match status" value="1"/>
</dbReference>
<dbReference type="OrthoDB" id="3360032at2759"/>
<accession>A0A9P9DEY4</accession>
<feature type="transmembrane region" description="Helical" evidence="1">
    <location>
        <begin position="201"/>
        <end position="223"/>
    </location>
</feature>
<proteinExistence type="predicted"/>
<gene>
    <name evidence="3" type="ORF">B0J11DRAFT_98599</name>
</gene>
<keyword evidence="1" id="KW-0812">Transmembrane</keyword>
<keyword evidence="1" id="KW-1133">Transmembrane helix</keyword>
<feature type="signal peptide" evidence="2">
    <location>
        <begin position="1"/>
        <end position="19"/>
    </location>
</feature>
<keyword evidence="2" id="KW-0732">Signal</keyword>
<dbReference type="PANTHER" id="PTHR28022:SF1">
    <property type="entry name" value="GPI MANNOSYLTRANSFERASE 2 SUBUNIT PGA1"/>
    <property type="match status" value="1"/>
</dbReference>
<evidence type="ECO:0000256" key="2">
    <source>
        <dbReference type="SAM" id="SignalP"/>
    </source>
</evidence>
<dbReference type="AlphaFoldDB" id="A0A9P9DEY4"/>
<organism evidence="3 4">
    <name type="scientific">Dendryphion nanum</name>
    <dbReference type="NCBI Taxonomy" id="256645"/>
    <lineage>
        <taxon>Eukaryota</taxon>
        <taxon>Fungi</taxon>
        <taxon>Dikarya</taxon>
        <taxon>Ascomycota</taxon>
        <taxon>Pezizomycotina</taxon>
        <taxon>Dothideomycetes</taxon>
        <taxon>Pleosporomycetidae</taxon>
        <taxon>Pleosporales</taxon>
        <taxon>Torulaceae</taxon>
        <taxon>Dendryphion</taxon>
    </lineage>
</organism>
<dbReference type="EMBL" id="JAGMWT010000013">
    <property type="protein sequence ID" value="KAH7118018.1"/>
    <property type="molecule type" value="Genomic_DNA"/>
</dbReference>
<dbReference type="GO" id="GO:0006506">
    <property type="term" value="P:GPI anchor biosynthetic process"/>
    <property type="evidence" value="ECO:0007669"/>
    <property type="project" value="TreeGrafter"/>
</dbReference>
<keyword evidence="1" id="KW-0472">Membrane</keyword>